<dbReference type="InterPro" id="IPR006195">
    <property type="entry name" value="aa-tRNA-synth_II"/>
</dbReference>
<dbReference type="InterPro" id="IPR010978">
    <property type="entry name" value="tRNA-bd_arm"/>
</dbReference>
<dbReference type="InterPro" id="IPR002317">
    <property type="entry name" value="Ser-tRNA-ligase_type_1"/>
</dbReference>
<dbReference type="VEuPathDB" id="ToxoDB:CSUI_002645"/>
<evidence type="ECO:0000256" key="4">
    <source>
        <dbReference type="ARBA" id="ARBA00022741"/>
    </source>
</evidence>
<dbReference type="Gene3D" id="3.30.930.10">
    <property type="entry name" value="Bira Bifunctional Protein, Domain 2"/>
    <property type="match status" value="1"/>
</dbReference>
<evidence type="ECO:0000256" key="6">
    <source>
        <dbReference type="ARBA" id="ARBA00022917"/>
    </source>
</evidence>
<evidence type="ECO:0000256" key="7">
    <source>
        <dbReference type="ARBA" id="ARBA00023146"/>
    </source>
</evidence>
<organism evidence="10 11">
    <name type="scientific">Cystoisospora suis</name>
    <dbReference type="NCBI Taxonomy" id="483139"/>
    <lineage>
        <taxon>Eukaryota</taxon>
        <taxon>Sar</taxon>
        <taxon>Alveolata</taxon>
        <taxon>Apicomplexa</taxon>
        <taxon>Conoidasida</taxon>
        <taxon>Coccidia</taxon>
        <taxon>Eucoccidiorida</taxon>
        <taxon>Eimeriorina</taxon>
        <taxon>Sarcocystidae</taxon>
        <taxon>Cystoisospora</taxon>
    </lineage>
</organism>
<dbReference type="InterPro" id="IPR042103">
    <property type="entry name" value="SerRS_1_N_sf"/>
</dbReference>
<dbReference type="GO" id="GO:0006434">
    <property type="term" value="P:seryl-tRNA aminoacylation"/>
    <property type="evidence" value="ECO:0007669"/>
    <property type="project" value="InterPro"/>
</dbReference>
<dbReference type="NCBIfam" id="TIGR00414">
    <property type="entry name" value="serS"/>
    <property type="match status" value="1"/>
</dbReference>
<dbReference type="GO" id="GO:0004828">
    <property type="term" value="F:serine-tRNA ligase activity"/>
    <property type="evidence" value="ECO:0007669"/>
    <property type="project" value="UniProtKB-EC"/>
</dbReference>
<dbReference type="OrthoDB" id="10264585at2759"/>
<protein>
    <recommendedName>
        <fullName evidence="2">serine--tRNA ligase</fullName>
        <ecNumber evidence="2">6.1.1.11</ecNumber>
    </recommendedName>
    <alternativeName>
        <fullName evidence="8">Seryl-tRNA synthetase</fullName>
    </alternativeName>
</protein>
<keyword evidence="7" id="KW-0030">Aminoacyl-tRNA synthetase</keyword>
<comment type="similarity">
    <text evidence="1">Belongs to the class-II aminoacyl-tRNA synthetase family. Type-1 seryl-tRNA synthetase subfamily.</text>
</comment>
<dbReference type="PROSITE" id="PS50862">
    <property type="entry name" value="AA_TRNA_LIGASE_II"/>
    <property type="match status" value="1"/>
</dbReference>
<dbReference type="GO" id="GO:0005524">
    <property type="term" value="F:ATP binding"/>
    <property type="evidence" value="ECO:0007669"/>
    <property type="project" value="UniProtKB-KW"/>
</dbReference>
<keyword evidence="6" id="KW-0648">Protein biosynthesis</keyword>
<dbReference type="GeneID" id="94426056"/>
<reference evidence="10 11" key="1">
    <citation type="journal article" date="2017" name="Int. J. Parasitol.">
        <title>The genome of the protozoan parasite Cystoisospora suis and a reverse vaccinology approach to identify vaccine candidates.</title>
        <authorList>
            <person name="Palmieri N."/>
            <person name="Shrestha A."/>
            <person name="Ruttkowski B."/>
            <person name="Beck T."/>
            <person name="Vogl C."/>
            <person name="Tomley F."/>
            <person name="Blake D.P."/>
            <person name="Joachim A."/>
        </authorList>
    </citation>
    <scope>NUCLEOTIDE SEQUENCE [LARGE SCALE GENOMIC DNA]</scope>
    <source>
        <strain evidence="10 11">Wien I</strain>
    </source>
</reference>
<evidence type="ECO:0000313" key="10">
    <source>
        <dbReference type="EMBL" id="PHJ23506.1"/>
    </source>
</evidence>
<dbReference type="RefSeq" id="XP_067925181.1">
    <property type="nucleotide sequence ID" value="XM_068062845.1"/>
</dbReference>
<dbReference type="InterPro" id="IPR033729">
    <property type="entry name" value="SerRS_core"/>
</dbReference>
<name>A0A2C6L8M3_9APIC</name>
<dbReference type="AlphaFoldDB" id="A0A2C6L8M3"/>
<dbReference type="Pfam" id="PF02403">
    <property type="entry name" value="Seryl_tRNA_N"/>
    <property type="match status" value="1"/>
</dbReference>
<evidence type="ECO:0000256" key="2">
    <source>
        <dbReference type="ARBA" id="ARBA00012840"/>
    </source>
</evidence>
<accession>A0A2C6L8M3</accession>
<evidence type="ECO:0000256" key="1">
    <source>
        <dbReference type="ARBA" id="ARBA00010728"/>
    </source>
</evidence>
<dbReference type="FunFam" id="3.30.930.10:FF:000026">
    <property type="entry name" value="Seryl-tRNA synthetase, cytoplasmic"/>
    <property type="match status" value="1"/>
</dbReference>
<evidence type="ECO:0000256" key="3">
    <source>
        <dbReference type="ARBA" id="ARBA00022598"/>
    </source>
</evidence>
<dbReference type="EC" id="6.1.1.11" evidence="2"/>
<dbReference type="CDD" id="cd00770">
    <property type="entry name" value="SerRS_core"/>
    <property type="match status" value="1"/>
</dbReference>
<dbReference type="SUPFAM" id="SSF46589">
    <property type="entry name" value="tRNA-binding arm"/>
    <property type="match status" value="1"/>
</dbReference>
<evidence type="ECO:0000313" key="11">
    <source>
        <dbReference type="Proteomes" id="UP000221165"/>
    </source>
</evidence>
<dbReference type="Pfam" id="PF00587">
    <property type="entry name" value="tRNA-synt_2b"/>
    <property type="match status" value="1"/>
</dbReference>
<keyword evidence="11" id="KW-1185">Reference proteome</keyword>
<proteinExistence type="inferred from homology"/>
<evidence type="ECO:0000256" key="5">
    <source>
        <dbReference type="ARBA" id="ARBA00022840"/>
    </source>
</evidence>
<keyword evidence="5" id="KW-0067">ATP-binding</keyword>
<dbReference type="PANTHER" id="PTHR11778">
    <property type="entry name" value="SERYL-TRNA SYNTHETASE"/>
    <property type="match status" value="1"/>
</dbReference>
<dbReference type="Proteomes" id="UP000221165">
    <property type="component" value="Unassembled WGS sequence"/>
</dbReference>
<feature type="domain" description="Aminoacyl-transfer RNA synthetases class-II family profile" evidence="9">
    <location>
        <begin position="323"/>
        <end position="583"/>
    </location>
</feature>
<dbReference type="SUPFAM" id="SSF55681">
    <property type="entry name" value="Class II aaRS and biotin synthetases"/>
    <property type="match status" value="1"/>
</dbReference>
<gene>
    <name evidence="10" type="ORF">CSUI_002645</name>
</gene>
<dbReference type="Gene3D" id="1.10.287.40">
    <property type="entry name" value="Serine-tRNA synthetase, tRNA binding domain"/>
    <property type="match status" value="1"/>
</dbReference>
<evidence type="ECO:0000256" key="8">
    <source>
        <dbReference type="ARBA" id="ARBA00031113"/>
    </source>
</evidence>
<evidence type="ECO:0000259" key="9">
    <source>
        <dbReference type="PROSITE" id="PS50862"/>
    </source>
</evidence>
<dbReference type="PRINTS" id="PR00981">
    <property type="entry name" value="TRNASYNTHSER"/>
</dbReference>
<dbReference type="InterPro" id="IPR015866">
    <property type="entry name" value="Ser-tRNA-synth_1_N"/>
</dbReference>
<dbReference type="EMBL" id="MIGC01001096">
    <property type="protein sequence ID" value="PHJ23506.1"/>
    <property type="molecule type" value="Genomic_DNA"/>
</dbReference>
<keyword evidence="4" id="KW-0547">Nucleotide-binding</keyword>
<comment type="caution">
    <text evidence="10">The sequence shown here is derived from an EMBL/GenBank/DDBJ whole genome shotgun (WGS) entry which is preliminary data.</text>
</comment>
<dbReference type="InterPro" id="IPR002314">
    <property type="entry name" value="aa-tRNA-synt_IIb"/>
</dbReference>
<keyword evidence="3" id="KW-0436">Ligase</keyword>
<sequence length="612" mass="68202">MCSLAHCPSVLAFAVSSNPSPQTRCCLLCVAGGSLLQPFPVATQVWSFDTFAHLVSLSSELSGRHLPSIFVRVFRDYTSCVLFSYHLVYTLRSLYKSLERLCSTGLFSVRVPKCFTPRSVCPVLSLTMPIDVNLLRAEKGGDPALVRESEIRRGRDSVVVDEAVAVDKQWRESLFQLEQLKKDLNAVNKDIGQRKKKDSKDPCADLLEKSGELKRRLPDVEAAATEAEEKRESLLHRIGNIVHKSVPVSNDEANNLVVKTWGTFDRSVQIDGTPGRMHHHQLLARLGGVDFKKGVEAAGHRGYFLKGAGMLLNMALAQYGISFLIRRGYTPVQPPFFMRKEVMARAAELKDFEETLYRIPCSGGAHAGEADKKNEGNAKGDKKMDDRDDLFLIATSEQPLCGLHRGETLEERELPIRYAGYSSCFRKEAGAHGKDCWGIFRVHQFEKVEQFCITTPDKSWEMHEEMIATAEEFYQSLELPYRVVSIVSGALNDAAAKKYDLEAWFPGYADYRELVSCSNCTDYQARALDIRLAQKTGKGGEKHEKTHVHMLNATLVATQRCLCCILENYQTPTGVKVPRVLVPFMGGTEFLPFVEGGGADEATDGKRESGSK</sequence>
<dbReference type="InterPro" id="IPR045864">
    <property type="entry name" value="aa-tRNA-synth_II/BPL/LPL"/>
</dbReference>